<reference evidence="2" key="1">
    <citation type="journal article" date="2020" name="Phytopathology">
        <title>Genome Sequence Resources of Colletotrichum truncatum, C. plurivorum, C. musicola, and C. sojae: Four Species Pathogenic to Soybean (Glycine max).</title>
        <authorList>
            <person name="Rogerio F."/>
            <person name="Boufleur T.R."/>
            <person name="Ciampi-Guillardi M."/>
            <person name="Sukno S.A."/>
            <person name="Thon M.R."/>
            <person name="Massola Junior N.S."/>
            <person name="Baroncelli R."/>
        </authorList>
    </citation>
    <scope>NUCLEOTIDE SEQUENCE</scope>
    <source>
        <strain evidence="2">LFN00145</strain>
    </source>
</reference>
<name>A0A8H6KLU6_9PEZI</name>
<dbReference type="AlphaFoldDB" id="A0A8H6KLU6"/>
<protein>
    <recommendedName>
        <fullName evidence="1">2EXR domain-containing protein</fullName>
    </recommendedName>
</protein>
<evidence type="ECO:0000313" key="3">
    <source>
        <dbReference type="Proteomes" id="UP000654918"/>
    </source>
</evidence>
<evidence type="ECO:0000259" key="1">
    <source>
        <dbReference type="Pfam" id="PF20150"/>
    </source>
</evidence>
<dbReference type="InterPro" id="IPR045518">
    <property type="entry name" value="2EXR"/>
</dbReference>
<dbReference type="Proteomes" id="UP000654918">
    <property type="component" value="Unassembled WGS sequence"/>
</dbReference>
<dbReference type="Pfam" id="PF20150">
    <property type="entry name" value="2EXR"/>
    <property type="match status" value="1"/>
</dbReference>
<gene>
    <name evidence="2" type="ORF">CPLU01_05229</name>
</gene>
<accession>A0A8H6KLU6</accession>
<comment type="caution">
    <text evidence="2">The sequence shown here is derived from an EMBL/GenBank/DDBJ whole genome shotgun (WGS) entry which is preliminary data.</text>
</comment>
<proteinExistence type="predicted"/>
<feature type="domain" description="2EXR" evidence="1">
    <location>
        <begin position="7"/>
        <end position="94"/>
    </location>
</feature>
<keyword evidence="3" id="KW-1185">Reference proteome</keyword>
<dbReference type="EMBL" id="WIGO01000053">
    <property type="protein sequence ID" value="KAF6833934.1"/>
    <property type="molecule type" value="Genomic_DNA"/>
</dbReference>
<organism evidence="2 3">
    <name type="scientific">Colletotrichum plurivorum</name>
    <dbReference type="NCBI Taxonomy" id="2175906"/>
    <lineage>
        <taxon>Eukaryota</taxon>
        <taxon>Fungi</taxon>
        <taxon>Dikarya</taxon>
        <taxon>Ascomycota</taxon>
        <taxon>Pezizomycotina</taxon>
        <taxon>Sordariomycetes</taxon>
        <taxon>Hypocreomycetidae</taxon>
        <taxon>Glomerellales</taxon>
        <taxon>Glomerellaceae</taxon>
        <taxon>Colletotrichum</taxon>
        <taxon>Colletotrichum orchidearum species complex</taxon>
    </lineage>
</organism>
<sequence>MSETKTFTRFGNLPTELRLIIWSEALSVRSVWAAVFDKLAEFRSRLATRVGPASYPAGLACGESRWLLEQSHVKFPRGPGLATGPGAYWVDPESTTVYLGRAPHARATLDALGADELRQIRHVALRPCQYWSIYEACRRLAKECPALRTIIIHCDGLGHVSEPLVSEDLSPELAAYYATIPGSSIGVGDWNENFDDLQLVSSLEPCFGDSPPMFHVVPSPSPGL</sequence>
<evidence type="ECO:0000313" key="2">
    <source>
        <dbReference type="EMBL" id="KAF6833934.1"/>
    </source>
</evidence>